<dbReference type="SUPFAM" id="SSF50969">
    <property type="entry name" value="YVTN repeat-like/Quinoprotein amine dehydrogenase"/>
    <property type="match status" value="1"/>
</dbReference>
<dbReference type="AlphaFoldDB" id="A0A8B6DPY6"/>
<gene>
    <name evidence="1" type="ORF">MGAL_10B047151</name>
</gene>
<sequence>MVPNCLIVGIGVTKDNRLFLCDRIGSKLFVLSDKGQQLAAIIMDGRQWGIIMEEDMNTAWVTLPDKPCVQAVDIIKMEKGREIKVPGKCNGIALIGDEIAVGGNGKIFIISKTGDLMKTLNVERGDIHAISVGQNHQLHYAQAGIAESKLKCIKLEDGTVISMSTQCTYRMVDIKADRLGNVYVLERSSNLKLFCIEDKTLKTMLTTEDGLNNPYSFAFSTDLSKLFISNNVEIKNSEILVYDCIL</sequence>
<comment type="caution">
    <text evidence="1">The sequence shown here is derived from an EMBL/GenBank/DDBJ whole genome shotgun (WGS) entry which is preliminary data.</text>
</comment>
<dbReference type="InterPro" id="IPR011044">
    <property type="entry name" value="Quino_amine_DH_bsu"/>
</dbReference>
<organism evidence="1 2">
    <name type="scientific">Mytilus galloprovincialis</name>
    <name type="common">Mediterranean mussel</name>
    <dbReference type="NCBI Taxonomy" id="29158"/>
    <lineage>
        <taxon>Eukaryota</taxon>
        <taxon>Metazoa</taxon>
        <taxon>Spiralia</taxon>
        <taxon>Lophotrochozoa</taxon>
        <taxon>Mollusca</taxon>
        <taxon>Bivalvia</taxon>
        <taxon>Autobranchia</taxon>
        <taxon>Pteriomorphia</taxon>
        <taxon>Mytilida</taxon>
        <taxon>Mytiloidea</taxon>
        <taxon>Mytilidae</taxon>
        <taxon>Mytilinae</taxon>
        <taxon>Mytilus</taxon>
    </lineage>
</organism>
<proteinExistence type="predicted"/>
<dbReference type="Proteomes" id="UP000596742">
    <property type="component" value="Unassembled WGS sequence"/>
</dbReference>
<keyword evidence="2" id="KW-1185">Reference proteome</keyword>
<accession>A0A8B6DPY6</accession>
<evidence type="ECO:0000313" key="2">
    <source>
        <dbReference type="Proteomes" id="UP000596742"/>
    </source>
</evidence>
<name>A0A8B6DPY6_MYTGA</name>
<dbReference type="OrthoDB" id="6119044at2759"/>
<evidence type="ECO:0000313" key="1">
    <source>
        <dbReference type="EMBL" id="VDI21921.1"/>
    </source>
</evidence>
<reference evidence="1" key="1">
    <citation type="submission" date="2018-11" db="EMBL/GenBank/DDBJ databases">
        <authorList>
            <person name="Alioto T."/>
            <person name="Alioto T."/>
        </authorList>
    </citation>
    <scope>NUCLEOTIDE SEQUENCE</scope>
</reference>
<dbReference type="EMBL" id="UYJE01003731">
    <property type="protein sequence ID" value="VDI21921.1"/>
    <property type="molecule type" value="Genomic_DNA"/>
</dbReference>
<protein>
    <submittedName>
        <fullName evidence="1">Uncharacterized protein</fullName>
    </submittedName>
</protein>